<dbReference type="InterPro" id="IPR036388">
    <property type="entry name" value="WH-like_DNA-bd_sf"/>
</dbReference>
<dbReference type="GO" id="GO:0005829">
    <property type="term" value="C:cytosol"/>
    <property type="evidence" value="ECO:0007669"/>
    <property type="project" value="TreeGrafter"/>
</dbReference>
<dbReference type="Pfam" id="PF00126">
    <property type="entry name" value="HTH_1"/>
    <property type="match status" value="1"/>
</dbReference>
<accession>A0A9D2CRU4</accession>
<gene>
    <name evidence="6" type="ORF">H9729_07180</name>
</gene>
<dbReference type="Proteomes" id="UP000886750">
    <property type="component" value="Unassembled WGS sequence"/>
</dbReference>
<comment type="caution">
    <text evidence="6">The sequence shown here is derived from an EMBL/GenBank/DDBJ whole genome shotgun (WGS) entry which is preliminary data.</text>
</comment>
<dbReference type="GO" id="GO:0003677">
    <property type="term" value="F:DNA binding"/>
    <property type="evidence" value="ECO:0007669"/>
    <property type="project" value="UniProtKB-KW"/>
</dbReference>
<keyword evidence="2" id="KW-0805">Transcription regulation</keyword>
<dbReference type="PANTHER" id="PTHR30419:SF8">
    <property type="entry name" value="NITROGEN ASSIMILATION TRANSCRIPTIONAL ACTIVATOR-RELATED"/>
    <property type="match status" value="1"/>
</dbReference>
<dbReference type="AlphaFoldDB" id="A0A9D2CRU4"/>
<sequence length="294" mass="33229">MELRELRYFLAVAREGSITKAAELLFITQPSLSKQMQNLEREVGRPLFDRGSRKITLTETGRLLKKRAEEMLALYEKTEREISVPPDEVRGEVFIGGGESYAVQTVAGAARAVQEEYPAIRFNFFSGDADAVTELLDKGLLDFGILVDVADKPKYNSLSLPLKDVWGVFMRRDSPLARKQAVTAEDLRDKPLIFSMQSYRKGSKLVEWFGGDIDGLQVNAKYNLLYNATLLVKEGMGYAISLAKLINTEGDSELCFRELSPRLETRLDIVWKKYAVFSKPAQIFLERLQKTLSV</sequence>
<proteinExistence type="inferred from homology"/>
<comment type="similarity">
    <text evidence="1">Belongs to the LysR transcriptional regulatory family.</text>
</comment>
<dbReference type="PRINTS" id="PR00039">
    <property type="entry name" value="HTHLYSR"/>
</dbReference>
<organism evidence="6 7">
    <name type="scientific">Candidatus Borkfalkia excrementigallinarum</name>
    <dbReference type="NCBI Taxonomy" id="2838506"/>
    <lineage>
        <taxon>Bacteria</taxon>
        <taxon>Bacillati</taxon>
        <taxon>Bacillota</taxon>
        <taxon>Clostridia</taxon>
        <taxon>Christensenellales</taxon>
        <taxon>Christensenellaceae</taxon>
        <taxon>Candidatus Borkfalkia</taxon>
    </lineage>
</organism>
<dbReference type="SUPFAM" id="SSF53850">
    <property type="entry name" value="Periplasmic binding protein-like II"/>
    <property type="match status" value="1"/>
</dbReference>
<evidence type="ECO:0000256" key="2">
    <source>
        <dbReference type="ARBA" id="ARBA00023015"/>
    </source>
</evidence>
<dbReference type="InterPro" id="IPR000847">
    <property type="entry name" value="LysR_HTH_N"/>
</dbReference>
<keyword evidence="3" id="KW-0238">DNA-binding</keyword>
<evidence type="ECO:0000259" key="5">
    <source>
        <dbReference type="PROSITE" id="PS50931"/>
    </source>
</evidence>
<dbReference type="Pfam" id="PF03466">
    <property type="entry name" value="LysR_substrate"/>
    <property type="match status" value="1"/>
</dbReference>
<dbReference type="FunFam" id="1.10.10.10:FF:000001">
    <property type="entry name" value="LysR family transcriptional regulator"/>
    <property type="match status" value="1"/>
</dbReference>
<evidence type="ECO:0000256" key="3">
    <source>
        <dbReference type="ARBA" id="ARBA00023125"/>
    </source>
</evidence>
<dbReference type="InterPro" id="IPR050950">
    <property type="entry name" value="HTH-type_LysR_regulators"/>
</dbReference>
<feature type="domain" description="HTH lysR-type" evidence="5">
    <location>
        <begin position="1"/>
        <end position="58"/>
    </location>
</feature>
<evidence type="ECO:0000256" key="1">
    <source>
        <dbReference type="ARBA" id="ARBA00009437"/>
    </source>
</evidence>
<dbReference type="CDD" id="cd05466">
    <property type="entry name" value="PBP2_LTTR_substrate"/>
    <property type="match status" value="1"/>
</dbReference>
<dbReference type="SUPFAM" id="SSF46785">
    <property type="entry name" value="Winged helix' DNA-binding domain"/>
    <property type="match status" value="1"/>
</dbReference>
<dbReference type="PROSITE" id="PS50931">
    <property type="entry name" value="HTH_LYSR"/>
    <property type="match status" value="1"/>
</dbReference>
<dbReference type="EMBL" id="DXCQ01000066">
    <property type="protein sequence ID" value="HIY97454.1"/>
    <property type="molecule type" value="Genomic_DNA"/>
</dbReference>
<dbReference type="Gene3D" id="1.10.10.10">
    <property type="entry name" value="Winged helix-like DNA-binding domain superfamily/Winged helix DNA-binding domain"/>
    <property type="match status" value="1"/>
</dbReference>
<dbReference type="PANTHER" id="PTHR30419">
    <property type="entry name" value="HTH-TYPE TRANSCRIPTIONAL REGULATOR YBHD"/>
    <property type="match status" value="1"/>
</dbReference>
<protein>
    <submittedName>
        <fullName evidence="6">LysR family transcriptional regulator</fullName>
    </submittedName>
</protein>
<name>A0A9D2CRU4_9FIRM</name>
<dbReference type="Gene3D" id="3.40.190.10">
    <property type="entry name" value="Periplasmic binding protein-like II"/>
    <property type="match status" value="2"/>
</dbReference>
<dbReference type="GO" id="GO:0003700">
    <property type="term" value="F:DNA-binding transcription factor activity"/>
    <property type="evidence" value="ECO:0007669"/>
    <property type="project" value="InterPro"/>
</dbReference>
<evidence type="ECO:0000313" key="6">
    <source>
        <dbReference type="EMBL" id="HIY97454.1"/>
    </source>
</evidence>
<dbReference type="InterPro" id="IPR005119">
    <property type="entry name" value="LysR_subst-bd"/>
</dbReference>
<evidence type="ECO:0000313" key="7">
    <source>
        <dbReference type="Proteomes" id="UP000886750"/>
    </source>
</evidence>
<evidence type="ECO:0000256" key="4">
    <source>
        <dbReference type="ARBA" id="ARBA00023163"/>
    </source>
</evidence>
<keyword evidence="4" id="KW-0804">Transcription</keyword>
<reference evidence="6" key="1">
    <citation type="journal article" date="2021" name="PeerJ">
        <title>Extensive microbial diversity within the chicken gut microbiome revealed by metagenomics and culture.</title>
        <authorList>
            <person name="Gilroy R."/>
            <person name="Ravi A."/>
            <person name="Getino M."/>
            <person name="Pursley I."/>
            <person name="Horton D.L."/>
            <person name="Alikhan N.F."/>
            <person name="Baker D."/>
            <person name="Gharbi K."/>
            <person name="Hall N."/>
            <person name="Watson M."/>
            <person name="Adriaenssens E.M."/>
            <person name="Foster-Nyarko E."/>
            <person name="Jarju S."/>
            <person name="Secka A."/>
            <person name="Antonio M."/>
            <person name="Oren A."/>
            <person name="Chaudhuri R.R."/>
            <person name="La Ragione R."/>
            <person name="Hildebrand F."/>
            <person name="Pallen M.J."/>
        </authorList>
    </citation>
    <scope>NUCLEOTIDE SEQUENCE</scope>
    <source>
        <strain evidence="6">1345</strain>
    </source>
</reference>
<dbReference type="InterPro" id="IPR036390">
    <property type="entry name" value="WH_DNA-bd_sf"/>
</dbReference>
<reference evidence="6" key="2">
    <citation type="submission" date="2021-04" db="EMBL/GenBank/DDBJ databases">
        <authorList>
            <person name="Gilroy R."/>
        </authorList>
    </citation>
    <scope>NUCLEOTIDE SEQUENCE</scope>
    <source>
        <strain evidence="6">1345</strain>
    </source>
</reference>